<sequence>MALFIYKIFSLLAARSHQFTSYLMFAEDYIQRYLFLSSRGFSRASLVVLSFSILNVLASLYGTLLWTLDSPGYIFRESIATVAEYESLRTKDPPYIVQLHFDSNDLRETEATLSQTVGSELFRPGFNYTLTGEVVRGTPEITAPTRQDDVGARIWLDNDGFSVSPDSYVMLPGSATMNGELLGTAFPLA</sequence>
<dbReference type="AlphaFoldDB" id="A0AAE8M4U7"/>
<organism evidence="2 3">
    <name type="scientific">Fusarium torulosum</name>
    <dbReference type="NCBI Taxonomy" id="33205"/>
    <lineage>
        <taxon>Eukaryota</taxon>
        <taxon>Fungi</taxon>
        <taxon>Dikarya</taxon>
        <taxon>Ascomycota</taxon>
        <taxon>Pezizomycotina</taxon>
        <taxon>Sordariomycetes</taxon>
        <taxon>Hypocreomycetidae</taxon>
        <taxon>Hypocreales</taxon>
        <taxon>Nectriaceae</taxon>
        <taxon>Fusarium</taxon>
    </lineage>
</organism>
<keyword evidence="1" id="KW-0812">Transmembrane</keyword>
<dbReference type="EMBL" id="ONZP01000115">
    <property type="protein sequence ID" value="SPJ74082.1"/>
    <property type="molecule type" value="Genomic_DNA"/>
</dbReference>
<proteinExistence type="predicted"/>
<keyword evidence="1" id="KW-0472">Membrane</keyword>
<name>A0AAE8M4U7_9HYPO</name>
<evidence type="ECO:0000256" key="1">
    <source>
        <dbReference type="SAM" id="Phobius"/>
    </source>
</evidence>
<dbReference type="Proteomes" id="UP001187734">
    <property type="component" value="Unassembled WGS sequence"/>
</dbReference>
<comment type="caution">
    <text evidence="2">The sequence shown here is derived from an EMBL/GenBank/DDBJ whole genome shotgun (WGS) entry which is preliminary data.</text>
</comment>
<feature type="transmembrane region" description="Helical" evidence="1">
    <location>
        <begin position="40"/>
        <end position="66"/>
    </location>
</feature>
<keyword evidence="1" id="KW-1133">Transmembrane helix</keyword>
<evidence type="ECO:0000313" key="3">
    <source>
        <dbReference type="Proteomes" id="UP001187734"/>
    </source>
</evidence>
<evidence type="ECO:0000313" key="2">
    <source>
        <dbReference type="EMBL" id="SPJ74082.1"/>
    </source>
</evidence>
<keyword evidence="3" id="KW-1185">Reference proteome</keyword>
<reference evidence="2" key="1">
    <citation type="submission" date="2018-03" db="EMBL/GenBank/DDBJ databases">
        <authorList>
            <person name="Guldener U."/>
        </authorList>
    </citation>
    <scope>NUCLEOTIDE SEQUENCE</scope>
</reference>
<gene>
    <name evidence="2" type="ORF">FTOL_03812</name>
</gene>
<accession>A0AAE8M4U7</accession>
<protein>
    <submittedName>
        <fullName evidence="2">Uncharacterized protein</fullName>
    </submittedName>
</protein>